<sequence length="253" mass="26797">MGRLDGKVIVVTGAGAGFGRGIVKKLTAEGAKVIAVDIHQANVEETASAAPQGSCVAHANDVTLESSWRDILEASLKNFGKIDVVVNCAGVVHIAAPSTEVPEDQFDLMFKVNVKPIYLSTKVIVPYWKEQKLAGSFINMSSISEPRPRPFVVWYAASKGAVTVATRGLAAEYAADNIRYNCIRPAVGETAMLAKVVGGTDSPEARKKILGTIPLGRVCQPEDVANMVTFLASDEANYLTGGAYNVDGGRDVS</sequence>
<comment type="caution">
    <text evidence="1">The sequence shown here is derived from an EMBL/GenBank/DDBJ whole genome shotgun (WGS) entry which is preliminary data.</text>
</comment>
<keyword evidence="2" id="KW-1185">Reference proteome</keyword>
<organism evidence="1 2">
    <name type="scientific">Neophaeococcomyces mojaviensis</name>
    <dbReference type="NCBI Taxonomy" id="3383035"/>
    <lineage>
        <taxon>Eukaryota</taxon>
        <taxon>Fungi</taxon>
        <taxon>Dikarya</taxon>
        <taxon>Ascomycota</taxon>
        <taxon>Pezizomycotina</taxon>
        <taxon>Eurotiomycetes</taxon>
        <taxon>Chaetothyriomycetidae</taxon>
        <taxon>Chaetothyriales</taxon>
        <taxon>Chaetothyriales incertae sedis</taxon>
        <taxon>Neophaeococcomyces</taxon>
    </lineage>
</organism>
<dbReference type="Proteomes" id="UP001172386">
    <property type="component" value="Unassembled WGS sequence"/>
</dbReference>
<evidence type="ECO:0000313" key="2">
    <source>
        <dbReference type="Proteomes" id="UP001172386"/>
    </source>
</evidence>
<gene>
    <name evidence="1" type="ORF">H2198_009265</name>
</gene>
<accession>A0ACC2ZUZ5</accession>
<reference evidence="1" key="1">
    <citation type="submission" date="2022-10" db="EMBL/GenBank/DDBJ databases">
        <title>Culturing micro-colonial fungi from biological soil crusts in the Mojave desert and describing Neophaeococcomyces mojavensis, and introducing the new genera and species Taxawa tesnikishii.</title>
        <authorList>
            <person name="Kurbessoian T."/>
            <person name="Stajich J.E."/>
        </authorList>
    </citation>
    <scope>NUCLEOTIDE SEQUENCE</scope>
    <source>
        <strain evidence="1">JES_112</strain>
    </source>
</reference>
<dbReference type="EMBL" id="JAPDRQ010000255">
    <property type="protein sequence ID" value="KAJ9651471.1"/>
    <property type="molecule type" value="Genomic_DNA"/>
</dbReference>
<protein>
    <submittedName>
        <fullName evidence="1">Uncharacterized protein</fullName>
    </submittedName>
</protein>
<evidence type="ECO:0000313" key="1">
    <source>
        <dbReference type="EMBL" id="KAJ9651471.1"/>
    </source>
</evidence>
<name>A0ACC2ZUZ5_9EURO</name>
<proteinExistence type="predicted"/>